<dbReference type="SUPFAM" id="SSF52540">
    <property type="entry name" value="P-loop containing nucleoside triphosphate hydrolases"/>
    <property type="match status" value="1"/>
</dbReference>
<dbReference type="PROSITE" id="PS50045">
    <property type="entry name" value="SIGMA54_INTERACT_4"/>
    <property type="match status" value="1"/>
</dbReference>
<dbReference type="InterPro" id="IPR003593">
    <property type="entry name" value="AAA+_ATPase"/>
</dbReference>
<dbReference type="SMART" id="SM00382">
    <property type="entry name" value="AAA"/>
    <property type="match status" value="1"/>
</dbReference>
<dbReference type="RefSeq" id="WP_354195828.1">
    <property type="nucleotide sequence ID" value="NZ_JBEPLW010000003.1"/>
</dbReference>
<dbReference type="Pfam" id="PF25601">
    <property type="entry name" value="AAA_lid_14"/>
    <property type="match status" value="1"/>
</dbReference>
<dbReference type="PROSITE" id="PS00676">
    <property type="entry name" value="SIGMA54_INTERACT_2"/>
    <property type="match status" value="1"/>
</dbReference>
<dbReference type="PROSITE" id="PS00688">
    <property type="entry name" value="SIGMA54_INTERACT_3"/>
    <property type="match status" value="1"/>
</dbReference>
<dbReference type="InterPro" id="IPR035965">
    <property type="entry name" value="PAS-like_dom_sf"/>
</dbReference>
<dbReference type="InterPro" id="IPR027417">
    <property type="entry name" value="P-loop_NTPase"/>
</dbReference>
<evidence type="ECO:0000256" key="2">
    <source>
        <dbReference type="ARBA" id="ARBA00022840"/>
    </source>
</evidence>
<dbReference type="SUPFAM" id="SSF55785">
    <property type="entry name" value="PYP-like sensor domain (PAS domain)"/>
    <property type="match status" value="1"/>
</dbReference>
<sequence>MELHNVRFGEYDNVLVVDHLGRTLYYDLADLNILVKLGHRPEDFLGREVTGFYTNLSKEESTIYRVLKSGEALPDVEQRLVTKTGSEYTSISSTYPIIEDGRVVGAIEFSTHFFGKEQIGALQGFAGHRIYRKNGTVYTIDGMIGESPEMRIVKEQVRRVARGETTVLLCGLTGTGKEVTAQAIHNQSTRFAGPFRSVDCGSITPDTMELLLFGKEEDSAAGTDPVPGLFEQAQGGTLFLDEVNALASELQPRLLKAIEEKRVRRIGGQADIPLDFRLIAAIDEDPEALLESGRLLDDLYYRLAVMQIDLPPLRQRREDIPAYVQHFVQYYNRRMDMEIHGLDESSADAFVRYDWPGNVRELRNAIEAAFNHTDGPEITLADLPPRILKGISRAEEKEPVLEQGNLRDAIDGYERLLIETEYNKAERVLAETARRLGISKQSLKYKLDKYGLRE</sequence>
<dbReference type="InterPro" id="IPR025944">
    <property type="entry name" value="Sigma_54_int_dom_CS"/>
</dbReference>
<accession>A0ABV2G9U9</accession>
<dbReference type="Proteomes" id="UP001549099">
    <property type="component" value="Unassembled WGS sequence"/>
</dbReference>
<dbReference type="InterPro" id="IPR058031">
    <property type="entry name" value="AAA_lid_NorR"/>
</dbReference>
<evidence type="ECO:0000256" key="4">
    <source>
        <dbReference type="ARBA" id="ARBA00023125"/>
    </source>
</evidence>
<dbReference type="CDD" id="cd00009">
    <property type="entry name" value="AAA"/>
    <property type="match status" value="1"/>
</dbReference>
<dbReference type="Pfam" id="PF00158">
    <property type="entry name" value="Sigma54_activat"/>
    <property type="match status" value="1"/>
</dbReference>
<keyword evidence="1" id="KW-0547">Nucleotide-binding</keyword>
<gene>
    <name evidence="7" type="ORF">ABID49_000935</name>
</gene>
<keyword evidence="2" id="KW-0067">ATP-binding</keyword>
<keyword evidence="3" id="KW-0805">Transcription regulation</keyword>
<evidence type="ECO:0000313" key="7">
    <source>
        <dbReference type="EMBL" id="MET3575051.1"/>
    </source>
</evidence>
<dbReference type="InterPro" id="IPR025943">
    <property type="entry name" value="Sigma_54_int_dom_ATP-bd_2"/>
</dbReference>
<evidence type="ECO:0000313" key="8">
    <source>
        <dbReference type="Proteomes" id="UP001549099"/>
    </source>
</evidence>
<keyword evidence="5" id="KW-0804">Transcription</keyword>
<comment type="caution">
    <text evidence="7">The sequence shown here is derived from an EMBL/GenBank/DDBJ whole genome shotgun (WGS) entry which is preliminary data.</text>
</comment>
<dbReference type="InterPro" id="IPR009057">
    <property type="entry name" value="Homeodomain-like_sf"/>
</dbReference>
<keyword evidence="4" id="KW-0238">DNA-binding</keyword>
<protein>
    <submittedName>
        <fullName evidence="7">Arginine utilization regulatory protein</fullName>
    </submittedName>
</protein>
<evidence type="ECO:0000256" key="5">
    <source>
        <dbReference type="ARBA" id="ARBA00023163"/>
    </source>
</evidence>
<organism evidence="7 8">
    <name type="scientific">Bhargavaea ullalensis</name>
    <dbReference type="NCBI Taxonomy" id="1265685"/>
    <lineage>
        <taxon>Bacteria</taxon>
        <taxon>Bacillati</taxon>
        <taxon>Bacillota</taxon>
        <taxon>Bacilli</taxon>
        <taxon>Bacillales</taxon>
        <taxon>Caryophanaceae</taxon>
        <taxon>Bhargavaea</taxon>
    </lineage>
</organism>
<evidence type="ECO:0000256" key="3">
    <source>
        <dbReference type="ARBA" id="ARBA00023015"/>
    </source>
</evidence>
<dbReference type="Gene3D" id="3.40.50.300">
    <property type="entry name" value="P-loop containing nucleotide triphosphate hydrolases"/>
    <property type="match status" value="1"/>
</dbReference>
<dbReference type="PANTHER" id="PTHR32071:SF74">
    <property type="entry name" value="TRANSCRIPTIONAL ACTIVATOR ROCR"/>
    <property type="match status" value="1"/>
</dbReference>
<reference evidence="7 8" key="1">
    <citation type="submission" date="2024-06" db="EMBL/GenBank/DDBJ databases">
        <title>Genomic Encyclopedia of Type Strains, Phase IV (KMG-IV): sequencing the most valuable type-strain genomes for metagenomic binning, comparative biology and taxonomic classification.</title>
        <authorList>
            <person name="Goeker M."/>
        </authorList>
    </citation>
    <scope>NUCLEOTIDE SEQUENCE [LARGE SCALE GENOMIC DNA]</scope>
    <source>
        <strain evidence="7 8">DSM 26128</strain>
    </source>
</reference>
<dbReference type="InterPro" id="IPR002078">
    <property type="entry name" value="Sigma_54_int"/>
</dbReference>
<name>A0ABV2G9U9_9BACL</name>
<keyword evidence="8" id="KW-1185">Reference proteome</keyword>
<dbReference type="PANTHER" id="PTHR32071">
    <property type="entry name" value="TRANSCRIPTIONAL REGULATORY PROTEIN"/>
    <property type="match status" value="1"/>
</dbReference>
<proteinExistence type="predicted"/>
<feature type="domain" description="Sigma-54 factor interaction" evidence="6">
    <location>
        <begin position="143"/>
        <end position="371"/>
    </location>
</feature>
<dbReference type="Gene3D" id="1.10.10.60">
    <property type="entry name" value="Homeodomain-like"/>
    <property type="match status" value="1"/>
</dbReference>
<dbReference type="EMBL" id="JBEPLW010000003">
    <property type="protein sequence ID" value="MET3575051.1"/>
    <property type="molecule type" value="Genomic_DNA"/>
</dbReference>
<dbReference type="SUPFAM" id="SSF46689">
    <property type="entry name" value="Homeodomain-like"/>
    <property type="match status" value="1"/>
</dbReference>
<dbReference type="Gene3D" id="1.10.8.60">
    <property type="match status" value="1"/>
</dbReference>
<evidence type="ECO:0000256" key="1">
    <source>
        <dbReference type="ARBA" id="ARBA00022741"/>
    </source>
</evidence>
<evidence type="ECO:0000259" key="6">
    <source>
        <dbReference type="PROSITE" id="PS50045"/>
    </source>
</evidence>